<comment type="caution">
    <text evidence="1">The sequence shown here is derived from an EMBL/GenBank/DDBJ whole genome shotgun (WGS) entry which is preliminary data.</text>
</comment>
<evidence type="ECO:0000313" key="2">
    <source>
        <dbReference type="Proteomes" id="UP000887116"/>
    </source>
</evidence>
<sequence>MEISDFKGPLAAKNIRLMVTKFEETGSLNVRSGRRRKLTRIVLWTENIAELLHSRNDIWNAILHHGIQYLYDSMSLRTSTLFTTRNG</sequence>
<name>A0A8X6HDA5_TRICU</name>
<gene>
    <name evidence="1" type="ORF">TNCT_495481</name>
</gene>
<proteinExistence type="predicted"/>
<organism evidence="1 2">
    <name type="scientific">Trichonephila clavata</name>
    <name type="common">Joro spider</name>
    <name type="synonym">Nephila clavata</name>
    <dbReference type="NCBI Taxonomy" id="2740835"/>
    <lineage>
        <taxon>Eukaryota</taxon>
        <taxon>Metazoa</taxon>
        <taxon>Ecdysozoa</taxon>
        <taxon>Arthropoda</taxon>
        <taxon>Chelicerata</taxon>
        <taxon>Arachnida</taxon>
        <taxon>Araneae</taxon>
        <taxon>Araneomorphae</taxon>
        <taxon>Entelegynae</taxon>
        <taxon>Araneoidea</taxon>
        <taxon>Nephilidae</taxon>
        <taxon>Trichonephila</taxon>
    </lineage>
</organism>
<evidence type="ECO:0000313" key="1">
    <source>
        <dbReference type="EMBL" id="GFR21572.1"/>
    </source>
</evidence>
<keyword evidence="2" id="KW-1185">Reference proteome</keyword>
<reference evidence="1" key="1">
    <citation type="submission" date="2020-07" db="EMBL/GenBank/DDBJ databases">
        <title>Multicomponent nature underlies the extraordinary mechanical properties of spider dragline silk.</title>
        <authorList>
            <person name="Kono N."/>
            <person name="Nakamura H."/>
            <person name="Mori M."/>
            <person name="Yoshida Y."/>
            <person name="Ohtoshi R."/>
            <person name="Malay A.D."/>
            <person name="Moran D.A.P."/>
            <person name="Tomita M."/>
            <person name="Numata K."/>
            <person name="Arakawa K."/>
        </authorList>
    </citation>
    <scope>NUCLEOTIDE SEQUENCE</scope>
</reference>
<dbReference type="EMBL" id="BMAO01018164">
    <property type="protein sequence ID" value="GFR21572.1"/>
    <property type="molecule type" value="Genomic_DNA"/>
</dbReference>
<protein>
    <submittedName>
        <fullName evidence="1">Uncharacterized protein</fullName>
    </submittedName>
</protein>
<dbReference type="Proteomes" id="UP000887116">
    <property type="component" value="Unassembled WGS sequence"/>
</dbReference>
<accession>A0A8X6HDA5</accession>
<dbReference type="AlphaFoldDB" id="A0A8X6HDA5"/>